<dbReference type="AlphaFoldDB" id="A0A1C3EKU9"/>
<dbReference type="Gene3D" id="1.10.10.10">
    <property type="entry name" value="Winged helix-like DNA-binding domain superfamily/Winged helix DNA-binding domain"/>
    <property type="match status" value="1"/>
</dbReference>
<organism evidence="8 9">
    <name type="scientific">Veronia pacifica</name>
    <dbReference type="NCBI Taxonomy" id="1080227"/>
    <lineage>
        <taxon>Bacteria</taxon>
        <taxon>Pseudomonadati</taxon>
        <taxon>Pseudomonadota</taxon>
        <taxon>Gammaproteobacteria</taxon>
        <taxon>Vibrionales</taxon>
        <taxon>Vibrionaceae</taxon>
        <taxon>Veronia</taxon>
    </lineage>
</organism>
<keyword evidence="9" id="KW-1185">Reference proteome</keyword>
<reference evidence="8 9" key="1">
    <citation type="submission" date="2016-05" db="EMBL/GenBank/DDBJ databases">
        <title>Genomic Taxonomy of the Vibrionaceae.</title>
        <authorList>
            <person name="Gomez-Gil B."/>
            <person name="Enciso-Ibarra J."/>
        </authorList>
    </citation>
    <scope>NUCLEOTIDE SEQUENCE [LARGE SCALE GENOMIC DNA]</scope>
    <source>
        <strain evidence="8 9">CAIM 1920</strain>
    </source>
</reference>
<accession>A0A1C3EKU9</accession>
<dbReference type="RefSeq" id="WP_068901198.1">
    <property type="nucleotide sequence ID" value="NZ_JBHUIF010000004.1"/>
</dbReference>
<evidence type="ECO:0000256" key="6">
    <source>
        <dbReference type="PROSITE-ProRule" id="PRU00169"/>
    </source>
</evidence>
<feature type="domain" description="Response regulatory" evidence="7">
    <location>
        <begin position="5"/>
        <end position="120"/>
    </location>
</feature>
<dbReference type="Pfam" id="PF00486">
    <property type="entry name" value="Trans_reg_C"/>
    <property type="match status" value="1"/>
</dbReference>
<dbReference type="Gene3D" id="3.40.50.2300">
    <property type="match status" value="1"/>
</dbReference>
<evidence type="ECO:0000313" key="9">
    <source>
        <dbReference type="Proteomes" id="UP000094936"/>
    </source>
</evidence>
<dbReference type="InterPro" id="IPR016032">
    <property type="entry name" value="Sig_transdc_resp-reg_C-effctor"/>
</dbReference>
<evidence type="ECO:0000256" key="5">
    <source>
        <dbReference type="ARBA" id="ARBA00023163"/>
    </source>
</evidence>
<dbReference type="InterPro" id="IPR039420">
    <property type="entry name" value="WalR-like"/>
</dbReference>
<proteinExistence type="predicted"/>
<dbReference type="SMART" id="SM00862">
    <property type="entry name" value="Trans_reg_C"/>
    <property type="match status" value="1"/>
</dbReference>
<evidence type="ECO:0000256" key="2">
    <source>
        <dbReference type="ARBA" id="ARBA00023012"/>
    </source>
</evidence>
<dbReference type="GO" id="GO:0032993">
    <property type="term" value="C:protein-DNA complex"/>
    <property type="evidence" value="ECO:0007669"/>
    <property type="project" value="TreeGrafter"/>
</dbReference>
<dbReference type="PANTHER" id="PTHR48111">
    <property type="entry name" value="REGULATOR OF RPOS"/>
    <property type="match status" value="1"/>
</dbReference>
<evidence type="ECO:0000256" key="4">
    <source>
        <dbReference type="ARBA" id="ARBA00023125"/>
    </source>
</evidence>
<comment type="caution">
    <text evidence="8">The sequence shown here is derived from an EMBL/GenBank/DDBJ whole genome shotgun (WGS) entry which is preliminary data.</text>
</comment>
<dbReference type="SMART" id="SM00448">
    <property type="entry name" value="REC"/>
    <property type="match status" value="1"/>
</dbReference>
<evidence type="ECO:0000256" key="1">
    <source>
        <dbReference type="ARBA" id="ARBA00022553"/>
    </source>
</evidence>
<dbReference type="EMBL" id="LYBM01000012">
    <property type="protein sequence ID" value="ODA33850.1"/>
    <property type="molecule type" value="Genomic_DNA"/>
</dbReference>
<dbReference type="OrthoDB" id="9802426at2"/>
<dbReference type="InterPro" id="IPR036388">
    <property type="entry name" value="WH-like_DNA-bd_sf"/>
</dbReference>
<feature type="modified residue" description="4-aspartylphosphate" evidence="6">
    <location>
        <position position="55"/>
    </location>
</feature>
<dbReference type="PROSITE" id="PS50110">
    <property type="entry name" value="RESPONSE_REGULATORY"/>
    <property type="match status" value="1"/>
</dbReference>
<dbReference type="InterPro" id="IPR001789">
    <property type="entry name" value="Sig_transdc_resp-reg_receiver"/>
</dbReference>
<evidence type="ECO:0000313" key="8">
    <source>
        <dbReference type="EMBL" id="ODA33850.1"/>
    </source>
</evidence>
<keyword evidence="3" id="KW-0805">Transcription regulation</keyword>
<evidence type="ECO:0000256" key="3">
    <source>
        <dbReference type="ARBA" id="ARBA00023015"/>
    </source>
</evidence>
<dbReference type="GO" id="GO:0000156">
    <property type="term" value="F:phosphorelay response regulator activity"/>
    <property type="evidence" value="ECO:0007669"/>
    <property type="project" value="TreeGrafter"/>
</dbReference>
<dbReference type="SUPFAM" id="SSF46894">
    <property type="entry name" value="C-terminal effector domain of the bipartite response regulators"/>
    <property type="match status" value="1"/>
</dbReference>
<dbReference type="GO" id="GO:0005829">
    <property type="term" value="C:cytosol"/>
    <property type="evidence" value="ECO:0007669"/>
    <property type="project" value="TreeGrafter"/>
</dbReference>
<evidence type="ECO:0000259" key="7">
    <source>
        <dbReference type="PROSITE" id="PS50110"/>
    </source>
</evidence>
<keyword evidence="5" id="KW-0804">Transcription</keyword>
<dbReference type="SUPFAM" id="SSF52172">
    <property type="entry name" value="CheY-like"/>
    <property type="match status" value="1"/>
</dbReference>
<dbReference type="Proteomes" id="UP000094936">
    <property type="component" value="Unassembled WGS sequence"/>
</dbReference>
<name>A0A1C3EKU9_9GAMM</name>
<dbReference type="CDD" id="cd17574">
    <property type="entry name" value="REC_OmpR"/>
    <property type="match status" value="1"/>
</dbReference>
<dbReference type="GO" id="GO:0006355">
    <property type="term" value="P:regulation of DNA-templated transcription"/>
    <property type="evidence" value="ECO:0007669"/>
    <property type="project" value="InterPro"/>
</dbReference>
<dbReference type="InterPro" id="IPR001867">
    <property type="entry name" value="OmpR/PhoB-type_DNA-bd"/>
</dbReference>
<sequence>MSSIDILIIEDDKELGDMLIYFLSTVENFSVYRHDSGEGAVEVVIEKQPRLILLDIQLPEKTGFEVLTQLRKKSINIPIIMMTANDSELCETNSLVLGANDYIRKPIRANVLKERIKRQISPAKESKCSFILSVKDSQLLYKNHTIDLLPSEYEILDILSDSDGPMSVHDLFTMIHGYEPSLDDKSIYMRISSLRKKIANHLTDIELIKNKRSVGFYVTRDILKQ</sequence>
<dbReference type="STRING" id="1080227.A8L45_08460"/>
<keyword evidence="4" id="KW-0238">DNA-binding</keyword>
<dbReference type="GO" id="GO:0000976">
    <property type="term" value="F:transcription cis-regulatory region binding"/>
    <property type="evidence" value="ECO:0007669"/>
    <property type="project" value="TreeGrafter"/>
</dbReference>
<keyword evidence="2" id="KW-0902">Two-component regulatory system</keyword>
<protein>
    <submittedName>
        <fullName evidence="8">Transcriptional regulator</fullName>
    </submittedName>
</protein>
<dbReference type="InterPro" id="IPR011006">
    <property type="entry name" value="CheY-like_superfamily"/>
</dbReference>
<dbReference type="Pfam" id="PF00072">
    <property type="entry name" value="Response_reg"/>
    <property type="match status" value="1"/>
</dbReference>
<gene>
    <name evidence="8" type="ORF">A8L45_08460</name>
</gene>
<keyword evidence="1 6" id="KW-0597">Phosphoprotein</keyword>
<dbReference type="PANTHER" id="PTHR48111:SF1">
    <property type="entry name" value="TWO-COMPONENT RESPONSE REGULATOR ORR33"/>
    <property type="match status" value="1"/>
</dbReference>